<feature type="region of interest" description="Disordered" evidence="1">
    <location>
        <begin position="1"/>
        <end position="21"/>
    </location>
</feature>
<evidence type="ECO:0000313" key="4">
    <source>
        <dbReference type="EMBL" id="QDB79223.1"/>
    </source>
</evidence>
<evidence type="ECO:0000256" key="1">
    <source>
        <dbReference type="SAM" id="MobiDB-lite"/>
    </source>
</evidence>
<feature type="transmembrane region" description="Helical" evidence="2">
    <location>
        <begin position="170"/>
        <end position="193"/>
    </location>
</feature>
<sequence length="445" mass="45152">MTNPIAGWYPDPSGDTSKLRYWDGTSWTAHYAPAQAASPAAGEQSTAPGTPESGQPAAGPSDTPTTQLPAQSDTPTAAYPAAQSFGQPSQQGYPQPGQPGYGQPGQQGYGQPGQAGYGQGGYAQQAAPGQDAYAQYPGSQQPYGQPYGGPPQDGYGQQPGESDGGSGKGLVIGIVVAALVLIAAAVTAVVLLLSGDDEPEPRPVTSPTAVEPTEEPSVAPTEEPTEEDTSEPEPTGSASGGAIELGTPAEGSFDAGGTWTATLTLTEATPVVVDAASASGDLQLSLTGGDVTLENDDRGQFFKYREASILDPAIGAYLEPGEYEVAVSGFGASTAADFTLTAVAAVPLTPGETVSVDTDGEPWVGYLDLTDAALVTVDVASSEGDAVLGLFDSAGETQGIDDSTDGSGQMTDPYFQAELPAGPTFISLHEYFSDPLVAELTVTVE</sequence>
<feature type="compositionally biased region" description="Gly residues" evidence="1">
    <location>
        <begin position="99"/>
        <end position="121"/>
    </location>
</feature>
<keyword evidence="5" id="KW-1185">Reference proteome</keyword>
<dbReference type="Pfam" id="PF10708">
    <property type="entry name" value="DUF2510"/>
    <property type="match status" value="1"/>
</dbReference>
<accession>A0ABX5VPB5</accession>
<feature type="compositionally biased region" description="Polar residues" evidence="1">
    <location>
        <begin position="62"/>
        <end position="75"/>
    </location>
</feature>
<feature type="compositionally biased region" description="Low complexity" evidence="1">
    <location>
        <begin position="122"/>
        <end position="160"/>
    </location>
</feature>
<name>A0ABX5VPB5_9MICO</name>
<keyword evidence="2" id="KW-0472">Membrane</keyword>
<keyword evidence="2" id="KW-0812">Transmembrane</keyword>
<organism evidence="4 5">
    <name type="scientific">Georgenia wutianyii</name>
    <dbReference type="NCBI Taxonomy" id="2585135"/>
    <lineage>
        <taxon>Bacteria</taxon>
        <taxon>Bacillati</taxon>
        <taxon>Actinomycetota</taxon>
        <taxon>Actinomycetes</taxon>
        <taxon>Micrococcales</taxon>
        <taxon>Bogoriellaceae</taxon>
        <taxon>Georgenia</taxon>
    </lineage>
</organism>
<feature type="region of interest" description="Disordered" evidence="1">
    <location>
        <begin position="33"/>
        <end position="165"/>
    </location>
</feature>
<evidence type="ECO:0000256" key="2">
    <source>
        <dbReference type="SAM" id="Phobius"/>
    </source>
</evidence>
<keyword evidence="2" id="KW-1133">Transmembrane helix</keyword>
<gene>
    <name evidence="4" type="ORF">FE251_07440</name>
</gene>
<evidence type="ECO:0000259" key="3">
    <source>
        <dbReference type="Pfam" id="PF10708"/>
    </source>
</evidence>
<feature type="region of interest" description="Disordered" evidence="1">
    <location>
        <begin position="196"/>
        <end position="255"/>
    </location>
</feature>
<feature type="compositionally biased region" description="Low complexity" evidence="1">
    <location>
        <begin position="86"/>
        <end position="95"/>
    </location>
</feature>
<feature type="domain" description="DUF2510" evidence="3">
    <location>
        <begin position="6"/>
        <end position="40"/>
    </location>
</feature>
<proteinExistence type="predicted"/>
<dbReference type="EMBL" id="CP040899">
    <property type="protein sequence ID" value="QDB79223.1"/>
    <property type="molecule type" value="Genomic_DNA"/>
</dbReference>
<evidence type="ECO:0000313" key="5">
    <source>
        <dbReference type="Proteomes" id="UP000313948"/>
    </source>
</evidence>
<dbReference type="RefSeq" id="WP_139071724.1">
    <property type="nucleotide sequence ID" value="NZ_CP040899.1"/>
</dbReference>
<dbReference type="InterPro" id="IPR018929">
    <property type="entry name" value="DUF2510"/>
</dbReference>
<dbReference type="Proteomes" id="UP000313948">
    <property type="component" value="Chromosome"/>
</dbReference>
<reference evidence="4 5" key="1">
    <citation type="submission" date="2019-05" db="EMBL/GenBank/DDBJ databases">
        <title>Georgenia *** sp. nov., and Georgenia *** sp. nov., isolated from the intestinal contents of plateau pika (Ochotona curzoniae) in the Qinghai-Tibet plateau of China.</title>
        <authorList>
            <person name="Tian Z."/>
        </authorList>
    </citation>
    <scope>NUCLEOTIDE SEQUENCE [LARGE SCALE GENOMIC DNA]</scope>
    <source>
        <strain evidence="4 5">Z294</strain>
    </source>
</reference>
<protein>
    <submittedName>
        <fullName evidence="4">DUF2510 domain-containing protein</fullName>
    </submittedName>
</protein>